<proteinExistence type="predicted"/>
<evidence type="ECO:0000313" key="2">
    <source>
        <dbReference type="Proteomes" id="UP001163321"/>
    </source>
</evidence>
<sequence length="198" mass="21985">MERGQKTDQADCTPVQTVVDDSPAIDVACAQDAISYCQKEASVAALLREAPDLIHPRRMVDAVQKLRLCMILRVDVLSTDCAIALSTENHAKASTIVASLPLSSKKIVALNDDGTDDDSSIEEHALRSDAALAANHVHSGEALFNYRDELAHPMTWAFVLPFFVVGIYVNIARMSTFLRRRREERRIDSKLYGRRLCT</sequence>
<reference evidence="1 2" key="1">
    <citation type="journal article" date="2022" name="bioRxiv">
        <title>The genome of the oomycete Peronosclerospora sorghi, a cosmopolitan pathogen of maize and sorghum, is inflated with dispersed pseudogenes.</title>
        <authorList>
            <person name="Fletcher K."/>
            <person name="Martin F."/>
            <person name="Isakeit T."/>
            <person name="Cavanaugh K."/>
            <person name="Magill C."/>
            <person name="Michelmore R."/>
        </authorList>
    </citation>
    <scope>NUCLEOTIDE SEQUENCE [LARGE SCALE GENOMIC DNA]</scope>
    <source>
        <strain evidence="1">P6</strain>
    </source>
</reference>
<dbReference type="EMBL" id="CM047587">
    <property type="protein sequence ID" value="KAI9908688.1"/>
    <property type="molecule type" value="Genomic_DNA"/>
</dbReference>
<evidence type="ECO:0000313" key="1">
    <source>
        <dbReference type="EMBL" id="KAI9908688.1"/>
    </source>
</evidence>
<protein>
    <submittedName>
        <fullName evidence="1">Uncharacterized protein</fullName>
    </submittedName>
</protein>
<keyword evidence="2" id="KW-1185">Reference proteome</keyword>
<name>A0ACC0VSH8_9STRA</name>
<gene>
    <name evidence="1" type="ORF">PsorP6_016316</name>
</gene>
<dbReference type="Proteomes" id="UP001163321">
    <property type="component" value="Chromosome 8"/>
</dbReference>
<comment type="caution">
    <text evidence="1">The sequence shown here is derived from an EMBL/GenBank/DDBJ whole genome shotgun (WGS) entry which is preliminary data.</text>
</comment>
<organism evidence="1 2">
    <name type="scientific">Peronosclerospora sorghi</name>
    <dbReference type="NCBI Taxonomy" id="230839"/>
    <lineage>
        <taxon>Eukaryota</taxon>
        <taxon>Sar</taxon>
        <taxon>Stramenopiles</taxon>
        <taxon>Oomycota</taxon>
        <taxon>Peronosporomycetes</taxon>
        <taxon>Peronosporales</taxon>
        <taxon>Peronosporaceae</taxon>
        <taxon>Peronosclerospora</taxon>
    </lineage>
</organism>
<accession>A0ACC0VSH8</accession>